<dbReference type="AlphaFoldDB" id="A0A6C0BF19"/>
<dbReference type="GO" id="GO:0004176">
    <property type="term" value="F:ATP-dependent peptidase activity"/>
    <property type="evidence" value="ECO:0007669"/>
    <property type="project" value="InterPro"/>
</dbReference>
<protein>
    <recommendedName>
        <fullName evidence="3">Protease</fullName>
    </recommendedName>
</protein>
<dbReference type="Gene3D" id="3.90.226.10">
    <property type="entry name" value="2-enoyl-CoA Hydratase, Chain A, domain 1"/>
    <property type="match status" value="1"/>
</dbReference>
<organism evidence="2">
    <name type="scientific">viral metagenome</name>
    <dbReference type="NCBI Taxonomy" id="1070528"/>
    <lineage>
        <taxon>unclassified sequences</taxon>
        <taxon>metagenomes</taxon>
        <taxon>organismal metagenomes</taxon>
    </lineage>
</organism>
<comment type="similarity">
    <text evidence="1">Belongs to the peptidase S14 family.</text>
</comment>
<dbReference type="PANTHER" id="PTHR10381:SF11">
    <property type="entry name" value="ATP-DEPENDENT CLP PROTEASE PROTEOLYTIC SUBUNIT, MITOCHONDRIAL"/>
    <property type="match status" value="1"/>
</dbReference>
<dbReference type="Pfam" id="PF00574">
    <property type="entry name" value="CLP_protease"/>
    <property type="match status" value="1"/>
</dbReference>
<proteinExistence type="inferred from homology"/>
<sequence>MSKRNHSSVYSMLPFTKRVKKESEEEEEEEERFDLAELFSRSRSSHSSCYTMNNHIYFNDDITMESVMVLNRAIRELQNDLIILGIKNDIEPPPIKLHLTTYGGLVYAAFSVIACIKSSKIPVHTIIDGYAASAGTLISVCGARRYIHRHSSMMIHELSAGMWGRMSVMEERMEDLKKMMDKLKEIYTTHTKLTNKKLDKILKKDSDWYADECLANGLVDEIIE</sequence>
<dbReference type="GO" id="GO:0004252">
    <property type="term" value="F:serine-type endopeptidase activity"/>
    <property type="evidence" value="ECO:0007669"/>
    <property type="project" value="InterPro"/>
</dbReference>
<accession>A0A6C0BF19</accession>
<dbReference type="GO" id="GO:0009368">
    <property type="term" value="C:endopeptidase Clp complex"/>
    <property type="evidence" value="ECO:0007669"/>
    <property type="project" value="TreeGrafter"/>
</dbReference>
<dbReference type="SUPFAM" id="SSF52096">
    <property type="entry name" value="ClpP/crotonase"/>
    <property type="match status" value="1"/>
</dbReference>
<dbReference type="InterPro" id="IPR001907">
    <property type="entry name" value="ClpP"/>
</dbReference>
<evidence type="ECO:0000256" key="1">
    <source>
        <dbReference type="ARBA" id="ARBA00007039"/>
    </source>
</evidence>
<dbReference type="GO" id="GO:0051117">
    <property type="term" value="F:ATPase binding"/>
    <property type="evidence" value="ECO:0007669"/>
    <property type="project" value="TreeGrafter"/>
</dbReference>
<evidence type="ECO:0000313" key="2">
    <source>
        <dbReference type="EMBL" id="QHS90897.1"/>
    </source>
</evidence>
<dbReference type="GO" id="GO:0006515">
    <property type="term" value="P:protein quality control for misfolded or incompletely synthesized proteins"/>
    <property type="evidence" value="ECO:0007669"/>
    <property type="project" value="TreeGrafter"/>
</dbReference>
<dbReference type="InterPro" id="IPR023562">
    <property type="entry name" value="ClpP/TepA"/>
</dbReference>
<dbReference type="PRINTS" id="PR00127">
    <property type="entry name" value="CLPPROTEASEP"/>
</dbReference>
<evidence type="ECO:0008006" key="3">
    <source>
        <dbReference type="Google" id="ProtNLM"/>
    </source>
</evidence>
<reference evidence="2" key="1">
    <citation type="journal article" date="2020" name="Nature">
        <title>Giant virus diversity and host interactions through global metagenomics.</title>
        <authorList>
            <person name="Schulz F."/>
            <person name="Roux S."/>
            <person name="Paez-Espino D."/>
            <person name="Jungbluth S."/>
            <person name="Walsh D.A."/>
            <person name="Denef V.J."/>
            <person name="McMahon K.D."/>
            <person name="Konstantinidis K.T."/>
            <person name="Eloe-Fadrosh E.A."/>
            <person name="Kyrpides N.C."/>
            <person name="Woyke T."/>
        </authorList>
    </citation>
    <scope>NUCLEOTIDE SEQUENCE</scope>
    <source>
        <strain evidence="2">GVMAG-M-3300013004-44</strain>
    </source>
</reference>
<dbReference type="EMBL" id="MN739154">
    <property type="protein sequence ID" value="QHS90897.1"/>
    <property type="molecule type" value="Genomic_DNA"/>
</dbReference>
<dbReference type="InterPro" id="IPR029045">
    <property type="entry name" value="ClpP/crotonase-like_dom_sf"/>
</dbReference>
<dbReference type="PANTHER" id="PTHR10381">
    <property type="entry name" value="ATP-DEPENDENT CLP PROTEASE PROTEOLYTIC SUBUNIT"/>
    <property type="match status" value="1"/>
</dbReference>
<name>A0A6C0BF19_9ZZZZ</name>